<name>A0A3A4F5A4_9MICC</name>
<evidence type="ECO:0000256" key="1">
    <source>
        <dbReference type="SAM" id="Coils"/>
    </source>
</evidence>
<dbReference type="Proteomes" id="UP000266615">
    <property type="component" value="Unassembled WGS sequence"/>
</dbReference>
<gene>
    <name evidence="2" type="ORF">D3250_03610</name>
</gene>
<dbReference type="RefSeq" id="WP_119901955.1">
    <property type="nucleotide sequence ID" value="NZ_QYZP01000001.1"/>
</dbReference>
<evidence type="ECO:0000313" key="3">
    <source>
        <dbReference type="Proteomes" id="UP000266615"/>
    </source>
</evidence>
<comment type="caution">
    <text evidence="2">The sequence shown here is derived from an EMBL/GenBank/DDBJ whole genome shotgun (WGS) entry which is preliminary data.</text>
</comment>
<feature type="coiled-coil region" evidence="1">
    <location>
        <begin position="47"/>
        <end position="74"/>
    </location>
</feature>
<protein>
    <submittedName>
        <fullName evidence="2">Uncharacterized protein</fullName>
    </submittedName>
</protein>
<accession>A0A3A4F5A4</accession>
<proteinExistence type="predicted"/>
<evidence type="ECO:0000313" key="2">
    <source>
        <dbReference type="EMBL" id="RJN32911.1"/>
    </source>
</evidence>
<organism evidence="2 3">
    <name type="scientific">Nesterenkonia natronophila</name>
    <dbReference type="NCBI Taxonomy" id="2174932"/>
    <lineage>
        <taxon>Bacteria</taxon>
        <taxon>Bacillati</taxon>
        <taxon>Actinomycetota</taxon>
        <taxon>Actinomycetes</taxon>
        <taxon>Micrococcales</taxon>
        <taxon>Micrococcaceae</taxon>
        <taxon>Nesterenkonia</taxon>
    </lineage>
</organism>
<keyword evidence="1" id="KW-0175">Coiled coil</keyword>
<sequence length="74" mass="8595">MPLPLLLVGSGCYLDGEHLMFKRTRITAADLNDEEPLLSILPTDDELENLRRGIDECERQLAEQARRLREMTRR</sequence>
<reference evidence="2 3" key="1">
    <citation type="submission" date="2018-09" db="EMBL/GenBank/DDBJ databases">
        <title>Nesterenkonia natronophila sp. nov., an alkaliphilic actinobacteriume isolated from a soda lake, and emended description of the genus Nesterenkonia.</title>
        <authorList>
            <person name="Menes R.J."/>
            <person name="Iriarte A."/>
        </authorList>
    </citation>
    <scope>NUCLEOTIDE SEQUENCE [LARGE SCALE GENOMIC DNA]</scope>
    <source>
        <strain evidence="2 3">M8</strain>
    </source>
</reference>
<dbReference type="AlphaFoldDB" id="A0A3A4F5A4"/>
<dbReference type="EMBL" id="QYZP01000001">
    <property type="protein sequence ID" value="RJN32911.1"/>
    <property type="molecule type" value="Genomic_DNA"/>
</dbReference>
<keyword evidence="3" id="KW-1185">Reference proteome</keyword>